<accession>A0A6C0BMD6</accession>
<evidence type="ECO:0000259" key="2">
    <source>
        <dbReference type="PROSITE" id="PS50943"/>
    </source>
</evidence>
<dbReference type="InterPro" id="IPR010982">
    <property type="entry name" value="Lambda_DNA-bd_dom_sf"/>
</dbReference>
<name>A0A6C0BMD6_9ZZZZ</name>
<dbReference type="InterPro" id="IPR001387">
    <property type="entry name" value="Cro/C1-type_HTH"/>
</dbReference>
<proteinExistence type="predicted"/>
<dbReference type="PANTHER" id="PTHR10245:SF15">
    <property type="entry name" value="ENDOTHELIAL DIFFERENTIATION-RELATED FACTOR 1"/>
    <property type="match status" value="1"/>
</dbReference>
<organism evidence="3">
    <name type="scientific">viral metagenome</name>
    <dbReference type="NCBI Taxonomy" id="1070528"/>
    <lineage>
        <taxon>unclassified sequences</taxon>
        <taxon>metagenomes</taxon>
        <taxon>organismal metagenomes</taxon>
    </lineage>
</organism>
<feature type="domain" description="HTH cro/C1-type" evidence="2">
    <location>
        <begin position="69"/>
        <end position="123"/>
    </location>
</feature>
<dbReference type="Gene3D" id="1.10.260.40">
    <property type="entry name" value="lambda repressor-like DNA-binding domains"/>
    <property type="match status" value="1"/>
</dbReference>
<dbReference type="PROSITE" id="PS50943">
    <property type="entry name" value="HTH_CROC1"/>
    <property type="match status" value="1"/>
</dbReference>
<dbReference type="GO" id="GO:0005634">
    <property type="term" value="C:nucleus"/>
    <property type="evidence" value="ECO:0007669"/>
    <property type="project" value="TreeGrafter"/>
</dbReference>
<evidence type="ECO:0000313" key="3">
    <source>
        <dbReference type="EMBL" id="QHS92453.1"/>
    </source>
</evidence>
<dbReference type="SMART" id="SM00530">
    <property type="entry name" value="HTH_XRE"/>
    <property type="match status" value="1"/>
</dbReference>
<protein>
    <recommendedName>
        <fullName evidence="2">HTH cro/C1-type domain-containing protein</fullName>
    </recommendedName>
</protein>
<dbReference type="PANTHER" id="PTHR10245">
    <property type="entry name" value="ENDOTHELIAL DIFFERENTIATION-RELATED FACTOR 1 MULTIPROTEIN BRIDGING FACTOR 1"/>
    <property type="match status" value="1"/>
</dbReference>
<keyword evidence="1" id="KW-0238">DNA-binding</keyword>
<reference evidence="3" key="1">
    <citation type="journal article" date="2020" name="Nature">
        <title>Giant virus diversity and host interactions through global metagenomics.</title>
        <authorList>
            <person name="Schulz F."/>
            <person name="Roux S."/>
            <person name="Paez-Espino D."/>
            <person name="Jungbluth S."/>
            <person name="Walsh D.A."/>
            <person name="Denef V.J."/>
            <person name="McMahon K.D."/>
            <person name="Konstantinidis K.T."/>
            <person name="Eloe-Fadrosh E.A."/>
            <person name="Kyrpides N.C."/>
            <person name="Woyke T."/>
        </authorList>
    </citation>
    <scope>NUCLEOTIDE SEQUENCE</scope>
    <source>
        <strain evidence="3">GVMAG-M-3300014204-73</strain>
    </source>
</reference>
<dbReference type="CDD" id="cd00093">
    <property type="entry name" value="HTH_XRE"/>
    <property type="match status" value="1"/>
</dbReference>
<dbReference type="SUPFAM" id="SSF47413">
    <property type="entry name" value="lambda repressor-like DNA-binding domains"/>
    <property type="match status" value="1"/>
</dbReference>
<dbReference type="AlphaFoldDB" id="A0A6C0BMD6"/>
<dbReference type="Pfam" id="PF01381">
    <property type="entry name" value="HTH_3"/>
    <property type="match status" value="1"/>
</dbReference>
<dbReference type="GO" id="GO:0003677">
    <property type="term" value="F:DNA binding"/>
    <property type="evidence" value="ECO:0007669"/>
    <property type="project" value="UniProtKB-KW"/>
</dbReference>
<dbReference type="EMBL" id="MN739179">
    <property type="protein sequence ID" value="QHS92453.1"/>
    <property type="molecule type" value="Genomic_DNA"/>
</dbReference>
<sequence>MEHQDLIPVIFHKRKSTQTQSRPLTHETVVEKKKVYPHTGLIPAKLIEQRAEEGQLTLPTVNHQLSLQIQQARQSKKWTQRQLAQKCNLPETIIKDYETGRIIPQTAHLSKMSKMLGTQLKNK</sequence>
<evidence type="ECO:0000256" key="1">
    <source>
        <dbReference type="ARBA" id="ARBA00023125"/>
    </source>
</evidence>